<feature type="transmembrane region" description="Helical" evidence="10">
    <location>
        <begin position="44"/>
        <end position="63"/>
    </location>
</feature>
<dbReference type="STRING" id="1184267.A11Q_612"/>
<evidence type="ECO:0000256" key="3">
    <source>
        <dbReference type="ARBA" id="ARBA00021717"/>
    </source>
</evidence>
<gene>
    <name evidence="11" type="ORF">A11Q_612</name>
</gene>
<keyword evidence="7 10" id="KW-0472">Membrane</keyword>
<evidence type="ECO:0000256" key="4">
    <source>
        <dbReference type="ARBA" id="ARBA00022475"/>
    </source>
</evidence>
<dbReference type="HOGENOM" id="CLU_063626_4_0_7"/>
<dbReference type="InterPro" id="IPR006303">
    <property type="entry name" value="FliR"/>
</dbReference>
<evidence type="ECO:0000313" key="12">
    <source>
        <dbReference type="Proteomes" id="UP000012040"/>
    </source>
</evidence>
<dbReference type="EMBL" id="CP003537">
    <property type="protein sequence ID" value="AGH94832.1"/>
    <property type="molecule type" value="Genomic_DNA"/>
</dbReference>
<dbReference type="PATRIC" id="fig|1184267.3.peg.622"/>
<dbReference type="InterPro" id="IPR002010">
    <property type="entry name" value="T3SS_IM_R"/>
</dbReference>
<dbReference type="KEGG" id="bex:A11Q_612"/>
<comment type="similarity">
    <text evidence="2 10">Belongs to the FliR/MopE/SpaR family.</text>
</comment>
<keyword evidence="4 10" id="KW-1003">Cell membrane</keyword>
<feature type="transmembrane region" description="Helical" evidence="10">
    <location>
        <begin position="131"/>
        <end position="150"/>
    </location>
</feature>
<evidence type="ECO:0000256" key="8">
    <source>
        <dbReference type="ARBA" id="ARBA00023143"/>
    </source>
</evidence>
<evidence type="ECO:0000256" key="9">
    <source>
        <dbReference type="NCBIfam" id="TIGR01400"/>
    </source>
</evidence>
<evidence type="ECO:0000256" key="1">
    <source>
        <dbReference type="ARBA" id="ARBA00002578"/>
    </source>
</evidence>
<dbReference type="PANTHER" id="PTHR30065:SF1">
    <property type="entry name" value="SURFACE PRESENTATION OF ANTIGENS PROTEIN SPAR"/>
    <property type="match status" value="1"/>
</dbReference>
<feature type="transmembrane region" description="Helical" evidence="10">
    <location>
        <begin position="182"/>
        <end position="207"/>
    </location>
</feature>
<dbReference type="AlphaFoldDB" id="M4V638"/>
<organism evidence="11 12">
    <name type="scientific">Pseudobdellovibrio exovorus JSS</name>
    <dbReference type="NCBI Taxonomy" id="1184267"/>
    <lineage>
        <taxon>Bacteria</taxon>
        <taxon>Pseudomonadati</taxon>
        <taxon>Bdellovibrionota</taxon>
        <taxon>Bdellovibrionia</taxon>
        <taxon>Bdellovibrionales</taxon>
        <taxon>Pseudobdellovibrionaceae</taxon>
        <taxon>Pseudobdellovibrio</taxon>
    </lineage>
</organism>
<evidence type="ECO:0000256" key="7">
    <source>
        <dbReference type="ARBA" id="ARBA00023136"/>
    </source>
</evidence>
<evidence type="ECO:0000256" key="2">
    <source>
        <dbReference type="ARBA" id="ARBA00009772"/>
    </source>
</evidence>
<feature type="transmembrane region" description="Helical" evidence="10">
    <location>
        <begin position="83"/>
        <end position="111"/>
    </location>
</feature>
<sequence>MFNISQLNEVQVLMFALILLRMSAFVVSAAIFSSQSIAAPVKILFSLVFAVVVFPPVATNEALVRLHGLQDQLILLAAREVAIGLILGFVTRLFFFAISMAGEMVSISMGLGQAQIFNPMMGSMGNAMEQFYTVIATLVFLALNGHHLMIQGLVESFNTSPVAQMTFQVGAFAEVVMRVQNFFIIGIKIAAPLMISMMVVQFGVALLSRVVPQINVIMTLAPVTAMMGFIILFISLPLLVMQMSGLMDFSMSEFFKFLKTI</sequence>
<keyword evidence="11" id="KW-0969">Cilium</keyword>
<feature type="transmembrane region" description="Helical" evidence="10">
    <location>
        <begin position="219"/>
        <end position="241"/>
    </location>
</feature>
<comment type="function">
    <text evidence="1 10">Role in flagellar biosynthesis.</text>
</comment>
<evidence type="ECO:0000256" key="10">
    <source>
        <dbReference type="RuleBase" id="RU362071"/>
    </source>
</evidence>
<dbReference type="GO" id="GO:0005886">
    <property type="term" value="C:plasma membrane"/>
    <property type="evidence" value="ECO:0007669"/>
    <property type="project" value="UniProtKB-SubCell"/>
</dbReference>
<keyword evidence="12" id="KW-1185">Reference proteome</keyword>
<dbReference type="eggNOG" id="COG1684">
    <property type="taxonomic scope" value="Bacteria"/>
</dbReference>
<accession>M4V638</accession>
<evidence type="ECO:0000313" key="11">
    <source>
        <dbReference type="EMBL" id="AGH94832.1"/>
    </source>
</evidence>
<keyword evidence="11" id="KW-0282">Flagellum</keyword>
<proteinExistence type="inferred from homology"/>
<evidence type="ECO:0000256" key="5">
    <source>
        <dbReference type="ARBA" id="ARBA00022692"/>
    </source>
</evidence>
<dbReference type="PANTHER" id="PTHR30065">
    <property type="entry name" value="FLAGELLAR BIOSYNTHETIC PROTEIN FLIR"/>
    <property type="match status" value="1"/>
</dbReference>
<feature type="transmembrane region" description="Helical" evidence="10">
    <location>
        <begin position="12"/>
        <end position="32"/>
    </location>
</feature>
<evidence type="ECO:0000256" key="6">
    <source>
        <dbReference type="ARBA" id="ARBA00022989"/>
    </source>
</evidence>
<dbReference type="RefSeq" id="WP_015469322.1">
    <property type="nucleotide sequence ID" value="NC_020813.1"/>
</dbReference>
<dbReference type="GO" id="GO:0009425">
    <property type="term" value="C:bacterial-type flagellum basal body"/>
    <property type="evidence" value="ECO:0007669"/>
    <property type="project" value="UniProtKB-SubCell"/>
</dbReference>
<dbReference type="Proteomes" id="UP000012040">
    <property type="component" value="Chromosome"/>
</dbReference>
<keyword evidence="11" id="KW-0966">Cell projection</keyword>
<dbReference type="PRINTS" id="PR00953">
    <property type="entry name" value="TYPE3IMRPROT"/>
</dbReference>
<dbReference type="Pfam" id="PF01311">
    <property type="entry name" value="Bac_export_1"/>
    <property type="match status" value="1"/>
</dbReference>
<dbReference type="GO" id="GO:0006605">
    <property type="term" value="P:protein targeting"/>
    <property type="evidence" value="ECO:0007669"/>
    <property type="project" value="UniProtKB-UniRule"/>
</dbReference>
<comment type="subcellular location">
    <subcellularLocation>
        <location evidence="10">Cell membrane</location>
        <topology evidence="10">Multi-pass membrane protein</topology>
    </subcellularLocation>
    <subcellularLocation>
        <location evidence="10">Bacterial flagellum basal body</location>
    </subcellularLocation>
</comment>
<keyword evidence="8 10" id="KW-0975">Bacterial flagellum</keyword>
<dbReference type="NCBIfam" id="TIGR01400">
    <property type="entry name" value="fliR"/>
    <property type="match status" value="1"/>
</dbReference>
<keyword evidence="5 10" id="KW-0812">Transmembrane</keyword>
<keyword evidence="6 10" id="KW-1133">Transmembrane helix</keyword>
<name>M4V638_9BACT</name>
<dbReference type="GO" id="GO:0044780">
    <property type="term" value="P:bacterial-type flagellum assembly"/>
    <property type="evidence" value="ECO:0007669"/>
    <property type="project" value="UniProtKB-UniRule"/>
</dbReference>
<dbReference type="OrthoDB" id="9797790at2"/>
<reference evidence="11 12" key="1">
    <citation type="journal article" date="2013" name="ISME J.">
        <title>By their genes ye shall know them: genomic signatures of predatory bacteria.</title>
        <authorList>
            <person name="Pasternak Z."/>
            <person name="Pietrokovski S."/>
            <person name="Rotem O."/>
            <person name="Gophna U."/>
            <person name="Lurie-Weinberger M.N."/>
            <person name="Jurkevitch E."/>
        </authorList>
    </citation>
    <scope>NUCLEOTIDE SEQUENCE [LARGE SCALE GENOMIC DNA]</scope>
    <source>
        <strain evidence="11 12">JSS</strain>
    </source>
</reference>
<protein>
    <recommendedName>
        <fullName evidence="3 9">Flagellar biosynthetic protein FliR</fullName>
    </recommendedName>
</protein>